<dbReference type="InterPro" id="IPR051450">
    <property type="entry name" value="Gfo/Idh/MocA_Oxidoreductases"/>
</dbReference>
<accession>A0A7W9GL05</accession>
<dbReference type="InterPro" id="IPR036291">
    <property type="entry name" value="NAD(P)-bd_dom_sf"/>
</dbReference>
<dbReference type="GO" id="GO:0000166">
    <property type="term" value="F:nucleotide binding"/>
    <property type="evidence" value="ECO:0007669"/>
    <property type="project" value="InterPro"/>
</dbReference>
<dbReference type="AlphaFoldDB" id="A0A7W9GL05"/>
<dbReference type="SUPFAM" id="SSF55347">
    <property type="entry name" value="Glyceraldehyde-3-phosphate dehydrogenase-like, C-terminal domain"/>
    <property type="match status" value="1"/>
</dbReference>
<dbReference type="Gene3D" id="3.30.360.10">
    <property type="entry name" value="Dihydrodipicolinate Reductase, domain 2"/>
    <property type="match status" value="1"/>
</dbReference>
<feature type="domain" description="GFO/IDH/MocA-like oxidoreductase" evidence="2">
    <location>
        <begin position="139"/>
        <end position="222"/>
    </location>
</feature>
<dbReference type="Pfam" id="PF22725">
    <property type="entry name" value="GFO_IDH_MocA_C3"/>
    <property type="match status" value="1"/>
</dbReference>
<evidence type="ECO:0000259" key="1">
    <source>
        <dbReference type="Pfam" id="PF01408"/>
    </source>
</evidence>
<dbReference type="Gene3D" id="3.40.50.720">
    <property type="entry name" value="NAD(P)-binding Rossmann-like Domain"/>
    <property type="match status" value="1"/>
</dbReference>
<proteinExistence type="predicted"/>
<evidence type="ECO:0000313" key="4">
    <source>
        <dbReference type="Proteomes" id="UP000542813"/>
    </source>
</evidence>
<dbReference type="SUPFAM" id="SSF51735">
    <property type="entry name" value="NAD(P)-binding Rossmann-fold domains"/>
    <property type="match status" value="1"/>
</dbReference>
<dbReference type="Proteomes" id="UP000542813">
    <property type="component" value="Unassembled WGS sequence"/>
</dbReference>
<sequence length="330" mass="35749">MSFRAAIVGCGAFGRVHAGCLAQLDDVETIAFCDVAEERAQELAREFGGEYATADPEKVFADGSVDVVYIATQHDSHADLCVRALEAGKHVLVEKPLALTVDDCRRVGEAVERTGLRLMVGFKVRYTDMVRKARELIPDPIVVTMQMMDDRWPAGAWTNDPVTGGGNVLSQGCHSADLLRFVSGRDPLEVYAAGGNYYQPSGVVDNLTATVRFDGGAAGSWVQGDASRPPLTSKMFLQLFAEDASVTLTDRLTTLTYARAGQEPQVFRGGEPGFLEESRDFLQSLRDGTPPPIDHVDGLFATLTVLQAIASARSGRPEPVAELVTSWRNR</sequence>
<dbReference type="EMBL" id="JACHMM010000001">
    <property type="protein sequence ID" value="MBB5785481.1"/>
    <property type="molecule type" value="Genomic_DNA"/>
</dbReference>
<evidence type="ECO:0000313" key="3">
    <source>
        <dbReference type="EMBL" id="MBB5785481.1"/>
    </source>
</evidence>
<comment type="caution">
    <text evidence="3">The sequence shown here is derived from an EMBL/GenBank/DDBJ whole genome shotgun (WGS) entry which is preliminary data.</text>
</comment>
<dbReference type="InterPro" id="IPR000683">
    <property type="entry name" value="Gfo/Idh/MocA-like_OxRdtase_N"/>
</dbReference>
<dbReference type="PANTHER" id="PTHR43377:SF2">
    <property type="entry name" value="BINDING ROSSMANN FOLD OXIDOREDUCTASE, PUTATIVE (AFU_ORTHOLOGUE AFUA_4G00560)-RELATED"/>
    <property type="match status" value="1"/>
</dbReference>
<dbReference type="Pfam" id="PF01408">
    <property type="entry name" value="GFO_IDH_MocA"/>
    <property type="match status" value="1"/>
</dbReference>
<reference evidence="3 4" key="1">
    <citation type="submission" date="2020-08" db="EMBL/GenBank/DDBJ databases">
        <title>Sequencing the genomes of 1000 actinobacteria strains.</title>
        <authorList>
            <person name="Klenk H.-P."/>
        </authorList>
    </citation>
    <scope>NUCLEOTIDE SEQUENCE [LARGE SCALE GENOMIC DNA]</scope>
    <source>
        <strain evidence="3 4">DSM 102122</strain>
    </source>
</reference>
<dbReference type="InterPro" id="IPR055170">
    <property type="entry name" value="GFO_IDH_MocA-like_dom"/>
</dbReference>
<organism evidence="3 4">
    <name type="scientific">Jiangella mangrovi</name>
    <dbReference type="NCBI Taxonomy" id="1524084"/>
    <lineage>
        <taxon>Bacteria</taxon>
        <taxon>Bacillati</taxon>
        <taxon>Actinomycetota</taxon>
        <taxon>Actinomycetes</taxon>
        <taxon>Jiangellales</taxon>
        <taxon>Jiangellaceae</taxon>
        <taxon>Jiangella</taxon>
    </lineage>
</organism>
<dbReference type="RefSeq" id="WP_184818253.1">
    <property type="nucleotide sequence ID" value="NZ_JACHMM010000001.1"/>
</dbReference>
<gene>
    <name evidence="3" type="ORF">HD601_000056</name>
</gene>
<evidence type="ECO:0000259" key="2">
    <source>
        <dbReference type="Pfam" id="PF22725"/>
    </source>
</evidence>
<dbReference type="PANTHER" id="PTHR43377">
    <property type="entry name" value="BILIVERDIN REDUCTASE A"/>
    <property type="match status" value="1"/>
</dbReference>
<keyword evidence="4" id="KW-1185">Reference proteome</keyword>
<feature type="domain" description="Gfo/Idh/MocA-like oxidoreductase N-terminal" evidence="1">
    <location>
        <begin position="3"/>
        <end position="122"/>
    </location>
</feature>
<name>A0A7W9GL05_9ACTN</name>
<protein>
    <submittedName>
        <fullName evidence="3">Putative dehydrogenase</fullName>
    </submittedName>
</protein>